<dbReference type="Gene3D" id="1.20.1560.10">
    <property type="entry name" value="ABC transporter type 1, transmembrane domain"/>
    <property type="match status" value="1"/>
</dbReference>
<accession>A0ABW0ZUL4</accession>
<evidence type="ECO:0000256" key="4">
    <source>
        <dbReference type="ARBA" id="ARBA00022840"/>
    </source>
</evidence>
<dbReference type="InterPro" id="IPR011527">
    <property type="entry name" value="ABC1_TM_dom"/>
</dbReference>
<dbReference type="PROSITE" id="PS50929">
    <property type="entry name" value="ABC_TM1F"/>
    <property type="match status" value="1"/>
</dbReference>
<dbReference type="GO" id="GO:0005524">
    <property type="term" value="F:ATP binding"/>
    <property type="evidence" value="ECO:0007669"/>
    <property type="project" value="UniProtKB-KW"/>
</dbReference>
<dbReference type="Gene3D" id="3.40.50.300">
    <property type="entry name" value="P-loop containing nucleotide triphosphate hydrolases"/>
    <property type="match status" value="1"/>
</dbReference>
<dbReference type="CDD" id="cd03228">
    <property type="entry name" value="ABCC_MRP_Like"/>
    <property type="match status" value="1"/>
</dbReference>
<dbReference type="RefSeq" id="WP_378282030.1">
    <property type="nucleotide sequence ID" value="NZ_JBHSON010000014.1"/>
</dbReference>
<keyword evidence="11" id="KW-1185">Reference proteome</keyword>
<keyword evidence="2 7" id="KW-0812">Transmembrane</keyword>
<organism evidence="10 11">
    <name type="scientific">Actinomadura rugatobispora</name>
    <dbReference type="NCBI Taxonomy" id="1994"/>
    <lineage>
        <taxon>Bacteria</taxon>
        <taxon>Bacillati</taxon>
        <taxon>Actinomycetota</taxon>
        <taxon>Actinomycetes</taxon>
        <taxon>Streptosporangiales</taxon>
        <taxon>Thermomonosporaceae</taxon>
        <taxon>Actinomadura</taxon>
    </lineage>
</organism>
<feature type="domain" description="ABC transmembrane type-1" evidence="9">
    <location>
        <begin position="72"/>
        <end position="360"/>
    </location>
</feature>
<dbReference type="InterPro" id="IPR036640">
    <property type="entry name" value="ABC1_TM_sf"/>
</dbReference>
<name>A0ABW0ZUL4_9ACTN</name>
<proteinExistence type="predicted"/>
<dbReference type="Pfam" id="PF00005">
    <property type="entry name" value="ABC_tran"/>
    <property type="match status" value="1"/>
</dbReference>
<dbReference type="InterPro" id="IPR003439">
    <property type="entry name" value="ABC_transporter-like_ATP-bd"/>
</dbReference>
<evidence type="ECO:0000313" key="10">
    <source>
        <dbReference type="EMBL" id="MFC5746407.1"/>
    </source>
</evidence>
<keyword evidence="3" id="KW-0547">Nucleotide-binding</keyword>
<keyword evidence="6 7" id="KW-0472">Membrane</keyword>
<keyword evidence="5 7" id="KW-1133">Transmembrane helix</keyword>
<feature type="transmembrane region" description="Helical" evidence="7">
    <location>
        <begin position="112"/>
        <end position="129"/>
    </location>
</feature>
<evidence type="ECO:0000256" key="2">
    <source>
        <dbReference type="ARBA" id="ARBA00022692"/>
    </source>
</evidence>
<sequence>MFERLRGLVRPRRRRGEADPDAAALPELTAALWSSRTRELHETSMRTVARRLPSVIWRSARLAWRANRADTAVTIGCNLVAGVFTAFGLLATTGVLTALFSAGPTPDRVRDALPSLALVAGATALRAALQAAAGWAQARLDPQVERLVELRLYEATTAVDLAALEDSEFLDDLKRAEGRGMRSAPMVVQHAVDVLTGVVGLLAAAGTLGVLHPLLLPLLLLTAVPEGWASVRAARMRYVTELTLIGALRRKWILSNLMVERRHAAEIRSFTMRGFLLGEYDKVAAYQRGVELDLARRQAITRVFGDMMQGAATGGVYVTLGLMLWAGTVPLAVAGTAVLAIRSGQTSLVNLVFAVNRCYEEGLYFGDYLDFCAEAEGRVPERGVRGEGTETVVARLPADFERITAEDLTFTYPGAETPSLNGISLEVRRGEVVALVGENGSGKSTLAKILAGLYDPDGGEIRWDEVPLRSVPAEGVWERIAVIAQEYTHWPMTARQNITMGRAAGEEELLAAARASGAAEVVDELAHGYDTLLDRRFQGGAELSGGQWQRLAVARGFFRDAPLLICDEPTAALDARAEHHLFDRIRTHADGRTVLLITHRLASVRHADRIYVLEQGRVIEEGDHAALMARGGLYAELYELQASAYRAAEAAEQVPEVAQVPEAPGARADQM</sequence>
<dbReference type="InterPro" id="IPR039421">
    <property type="entry name" value="Type_1_exporter"/>
</dbReference>
<evidence type="ECO:0000256" key="1">
    <source>
        <dbReference type="ARBA" id="ARBA00004651"/>
    </source>
</evidence>
<dbReference type="PROSITE" id="PS00211">
    <property type="entry name" value="ABC_TRANSPORTER_1"/>
    <property type="match status" value="1"/>
</dbReference>
<dbReference type="InterPro" id="IPR027417">
    <property type="entry name" value="P-loop_NTPase"/>
</dbReference>
<dbReference type="InterPro" id="IPR017871">
    <property type="entry name" value="ABC_transporter-like_CS"/>
</dbReference>
<reference evidence="11" key="1">
    <citation type="journal article" date="2019" name="Int. J. Syst. Evol. Microbiol.">
        <title>The Global Catalogue of Microorganisms (GCM) 10K type strain sequencing project: providing services to taxonomists for standard genome sequencing and annotation.</title>
        <authorList>
            <consortium name="The Broad Institute Genomics Platform"/>
            <consortium name="The Broad Institute Genome Sequencing Center for Infectious Disease"/>
            <person name="Wu L."/>
            <person name="Ma J."/>
        </authorList>
    </citation>
    <scope>NUCLEOTIDE SEQUENCE [LARGE SCALE GENOMIC DNA]</scope>
    <source>
        <strain evidence="11">KCTC 42087</strain>
    </source>
</reference>
<dbReference type="InterPro" id="IPR003593">
    <property type="entry name" value="AAA+_ATPase"/>
</dbReference>
<dbReference type="SUPFAM" id="SSF52540">
    <property type="entry name" value="P-loop containing nucleoside triphosphate hydrolases"/>
    <property type="match status" value="1"/>
</dbReference>
<dbReference type="SMART" id="SM00382">
    <property type="entry name" value="AAA"/>
    <property type="match status" value="1"/>
</dbReference>
<comment type="caution">
    <text evidence="10">The sequence shown here is derived from an EMBL/GenBank/DDBJ whole genome shotgun (WGS) entry which is preliminary data.</text>
</comment>
<dbReference type="PANTHER" id="PTHR24221:SF646">
    <property type="entry name" value="HAEMOLYSIN SECRETION ATP-BINDING PROTEIN"/>
    <property type="match status" value="1"/>
</dbReference>
<evidence type="ECO:0000313" key="11">
    <source>
        <dbReference type="Proteomes" id="UP001596074"/>
    </source>
</evidence>
<dbReference type="Proteomes" id="UP001596074">
    <property type="component" value="Unassembled WGS sequence"/>
</dbReference>
<evidence type="ECO:0000256" key="3">
    <source>
        <dbReference type="ARBA" id="ARBA00022741"/>
    </source>
</evidence>
<keyword evidence="4 10" id="KW-0067">ATP-binding</keyword>
<feature type="domain" description="ABC transporter" evidence="8">
    <location>
        <begin position="403"/>
        <end position="640"/>
    </location>
</feature>
<evidence type="ECO:0000259" key="9">
    <source>
        <dbReference type="PROSITE" id="PS50929"/>
    </source>
</evidence>
<comment type="subcellular location">
    <subcellularLocation>
        <location evidence="1">Cell membrane</location>
        <topology evidence="1">Multi-pass membrane protein</topology>
    </subcellularLocation>
</comment>
<evidence type="ECO:0000259" key="8">
    <source>
        <dbReference type="PROSITE" id="PS50893"/>
    </source>
</evidence>
<protein>
    <submittedName>
        <fullName evidence="10">ABC transporter ATP-binding protein</fullName>
    </submittedName>
</protein>
<dbReference type="PROSITE" id="PS50893">
    <property type="entry name" value="ABC_TRANSPORTER_2"/>
    <property type="match status" value="1"/>
</dbReference>
<evidence type="ECO:0000256" key="7">
    <source>
        <dbReference type="SAM" id="Phobius"/>
    </source>
</evidence>
<dbReference type="SUPFAM" id="SSF90123">
    <property type="entry name" value="ABC transporter transmembrane region"/>
    <property type="match status" value="1"/>
</dbReference>
<dbReference type="EMBL" id="JBHSON010000014">
    <property type="protein sequence ID" value="MFC5746407.1"/>
    <property type="molecule type" value="Genomic_DNA"/>
</dbReference>
<evidence type="ECO:0000256" key="6">
    <source>
        <dbReference type="ARBA" id="ARBA00023136"/>
    </source>
</evidence>
<dbReference type="PANTHER" id="PTHR24221">
    <property type="entry name" value="ATP-BINDING CASSETTE SUB-FAMILY B"/>
    <property type="match status" value="1"/>
</dbReference>
<feature type="transmembrane region" description="Helical" evidence="7">
    <location>
        <begin position="75"/>
        <end position="100"/>
    </location>
</feature>
<gene>
    <name evidence="10" type="ORF">ACFPZN_12360</name>
</gene>
<evidence type="ECO:0000256" key="5">
    <source>
        <dbReference type="ARBA" id="ARBA00022989"/>
    </source>
</evidence>
<feature type="transmembrane region" description="Helical" evidence="7">
    <location>
        <begin position="191"/>
        <end position="211"/>
    </location>
</feature>